<dbReference type="InterPro" id="IPR044837">
    <property type="entry name" value="REM16-like"/>
</dbReference>
<evidence type="ECO:0000256" key="6">
    <source>
        <dbReference type="SAM" id="Coils"/>
    </source>
</evidence>
<evidence type="ECO:0000256" key="5">
    <source>
        <dbReference type="ARBA" id="ARBA00023242"/>
    </source>
</evidence>
<dbReference type="GO" id="GO:0005634">
    <property type="term" value="C:nucleus"/>
    <property type="evidence" value="ECO:0007669"/>
    <property type="project" value="UniProtKB-SubCell"/>
</dbReference>
<feature type="coiled-coil region" evidence="6">
    <location>
        <begin position="225"/>
        <end position="266"/>
    </location>
</feature>
<reference evidence="8 9" key="1">
    <citation type="journal article" date="2019" name="Genome Biol. Evol.">
        <title>The Rhododendron genome and chromosomal organization provide insight into shared whole-genome duplications across the heath family (Ericaceae).</title>
        <authorList>
            <person name="Soza V.L."/>
            <person name="Lindsley D."/>
            <person name="Waalkes A."/>
            <person name="Ramage E."/>
            <person name="Patwardhan R.P."/>
            <person name="Burton J.N."/>
            <person name="Adey A."/>
            <person name="Kumar A."/>
            <person name="Qiu R."/>
            <person name="Shendure J."/>
            <person name="Hall B."/>
        </authorList>
    </citation>
    <scope>NUCLEOTIDE SEQUENCE [LARGE SCALE GENOMIC DNA]</scope>
    <source>
        <strain evidence="8">RSF 1966-606</strain>
    </source>
</reference>
<dbReference type="Proteomes" id="UP000428333">
    <property type="component" value="Linkage Group LG13"/>
</dbReference>
<dbReference type="InterPro" id="IPR003340">
    <property type="entry name" value="B3_DNA-bd"/>
</dbReference>
<evidence type="ECO:0000256" key="3">
    <source>
        <dbReference type="ARBA" id="ARBA00023125"/>
    </source>
</evidence>
<dbReference type="InterPro" id="IPR015300">
    <property type="entry name" value="DNA-bd_pseudobarrel_sf"/>
</dbReference>
<evidence type="ECO:0000256" key="1">
    <source>
        <dbReference type="ARBA" id="ARBA00004123"/>
    </source>
</evidence>
<dbReference type="GO" id="GO:0003677">
    <property type="term" value="F:DNA binding"/>
    <property type="evidence" value="ECO:0007669"/>
    <property type="project" value="UniProtKB-KW"/>
</dbReference>
<accession>A0A6A4KQ00</accession>
<keyword evidence="9" id="KW-1185">Reference proteome</keyword>
<proteinExistence type="predicted"/>
<dbReference type="SUPFAM" id="SSF101936">
    <property type="entry name" value="DNA-binding pseudobarrel domain"/>
    <property type="match status" value="1"/>
</dbReference>
<gene>
    <name evidence="8" type="ORF">C3L33_20911</name>
</gene>
<evidence type="ECO:0000259" key="7">
    <source>
        <dbReference type="PROSITE" id="PS50863"/>
    </source>
</evidence>
<dbReference type="EMBL" id="QEFC01003702">
    <property type="protein sequence ID" value="KAE9447192.1"/>
    <property type="molecule type" value="Genomic_DNA"/>
</dbReference>
<dbReference type="AlphaFoldDB" id="A0A6A4KQ00"/>
<comment type="caution">
    <text evidence="8">The sequence shown here is derived from an EMBL/GenBank/DDBJ whole genome shotgun (WGS) entry which is preliminary data.</text>
</comment>
<feature type="non-terminal residue" evidence="8">
    <location>
        <position position="1"/>
    </location>
</feature>
<keyword evidence="3" id="KW-0238">DNA-binding</keyword>
<evidence type="ECO:0000256" key="2">
    <source>
        <dbReference type="ARBA" id="ARBA00023015"/>
    </source>
</evidence>
<evidence type="ECO:0000313" key="8">
    <source>
        <dbReference type="EMBL" id="KAE9447192.1"/>
    </source>
</evidence>
<dbReference type="PANTHER" id="PTHR31391:SF101">
    <property type="entry name" value="B3 DOMAIN-CONTAINING PROTEIN OS01G0234100"/>
    <property type="match status" value="1"/>
</dbReference>
<feature type="domain" description="TF-B3" evidence="7">
    <location>
        <begin position="120"/>
        <end position="181"/>
    </location>
</feature>
<dbReference type="Gene3D" id="2.40.330.10">
    <property type="entry name" value="DNA-binding pseudobarrel domain"/>
    <property type="match status" value="1"/>
</dbReference>
<comment type="subcellular location">
    <subcellularLocation>
        <location evidence="1">Nucleus</location>
    </subcellularLocation>
</comment>
<dbReference type="OrthoDB" id="1909330at2759"/>
<keyword evidence="5" id="KW-0539">Nucleus</keyword>
<evidence type="ECO:0000256" key="4">
    <source>
        <dbReference type="ARBA" id="ARBA00023163"/>
    </source>
</evidence>
<keyword evidence="4" id="KW-0804">Transcription</keyword>
<organism evidence="8 9">
    <name type="scientific">Rhododendron williamsianum</name>
    <dbReference type="NCBI Taxonomy" id="262921"/>
    <lineage>
        <taxon>Eukaryota</taxon>
        <taxon>Viridiplantae</taxon>
        <taxon>Streptophyta</taxon>
        <taxon>Embryophyta</taxon>
        <taxon>Tracheophyta</taxon>
        <taxon>Spermatophyta</taxon>
        <taxon>Magnoliopsida</taxon>
        <taxon>eudicotyledons</taxon>
        <taxon>Gunneridae</taxon>
        <taxon>Pentapetalae</taxon>
        <taxon>asterids</taxon>
        <taxon>Ericales</taxon>
        <taxon>Ericaceae</taxon>
        <taxon>Ericoideae</taxon>
        <taxon>Rhodoreae</taxon>
        <taxon>Rhododendron</taxon>
    </lineage>
</organism>
<name>A0A6A4KQ00_9ERIC</name>
<keyword evidence="2" id="KW-0805">Transcription regulation</keyword>
<keyword evidence="6" id="KW-0175">Coiled coil</keyword>
<protein>
    <recommendedName>
        <fullName evidence="7">TF-B3 domain-containing protein</fullName>
    </recommendedName>
</protein>
<dbReference type="SMART" id="SM01019">
    <property type="entry name" value="B3"/>
    <property type="match status" value="1"/>
</dbReference>
<dbReference type="PROSITE" id="PS50863">
    <property type="entry name" value="B3"/>
    <property type="match status" value="1"/>
</dbReference>
<dbReference type="Pfam" id="PF02362">
    <property type="entry name" value="B3"/>
    <property type="match status" value="1"/>
</dbReference>
<dbReference type="CDD" id="cd10017">
    <property type="entry name" value="B3_DNA"/>
    <property type="match status" value="1"/>
</dbReference>
<evidence type="ECO:0000313" key="9">
    <source>
        <dbReference type="Proteomes" id="UP000428333"/>
    </source>
</evidence>
<dbReference type="PANTHER" id="PTHR31391">
    <property type="entry name" value="B3 DOMAIN-CONTAINING PROTEIN OS11G0197600-RELATED"/>
    <property type="match status" value="1"/>
</dbReference>
<sequence length="323" mass="36717">MDAQDQTQMFTPLLHNVKHEPVEEHSMDVEDQLTLSQLLLFGKNLIDSPPKIVSDNPCSGESHKRGKEMVDNVSDHFEAESQVMAEQQRFKIVWLLNFLASGRSSIEFCKSHLPRLDAIVVLEDESGEEYNTKYLVDKKGLSAGWKWFSISHKLHEGDAVVFHLVSRLSLVKFKVYIVRAKDLEVADALSLPNSGFVQKKQVLNQQRSQRGMKKQVLARFCAREMKSLELKLLGMKQDRRRLDDEMEDLEDEAQKYESLFKKEASAPCKDGKACLDVLATGNCTVPRRNQPENIGIVKPEESNVMLKQLSSQKESIDADLKSV</sequence>